<reference evidence="2 3" key="2">
    <citation type="journal article" date="2021" name="Genomics">
        <title>High-quality reference genome for Clonorchis sinensis.</title>
        <authorList>
            <person name="Young N.D."/>
            <person name="Stroehlein A.J."/>
            <person name="Kinkar L."/>
            <person name="Wang T."/>
            <person name="Sohn W.M."/>
            <person name="Chang B.C.H."/>
            <person name="Kaur P."/>
            <person name="Weisz D."/>
            <person name="Dudchenko O."/>
            <person name="Aiden E.L."/>
            <person name="Korhonen P.K."/>
            <person name="Gasser R.B."/>
        </authorList>
    </citation>
    <scope>NUCLEOTIDE SEQUENCE [LARGE SCALE GENOMIC DNA]</scope>
    <source>
        <strain evidence="2">Cs-k2</strain>
    </source>
</reference>
<accession>A0A419PLW5</accession>
<feature type="compositionally biased region" description="Basic and acidic residues" evidence="1">
    <location>
        <begin position="1"/>
        <end position="14"/>
    </location>
</feature>
<proteinExistence type="predicted"/>
<dbReference type="InParanoid" id="A0A419PLW5"/>
<evidence type="ECO:0000313" key="3">
    <source>
        <dbReference type="Proteomes" id="UP000286415"/>
    </source>
</evidence>
<feature type="region of interest" description="Disordered" evidence="1">
    <location>
        <begin position="1"/>
        <end position="27"/>
    </location>
</feature>
<organism evidence="2 3">
    <name type="scientific">Clonorchis sinensis</name>
    <name type="common">Chinese liver fluke</name>
    <dbReference type="NCBI Taxonomy" id="79923"/>
    <lineage>
        <taxon>Eukaryota</taxon>
        <taxon>Metazoa</taxon>
        <taxon>Spiralia</taxon>
        <taxon>Lophotrochozoa</taxon>
        <taxon>Platyhelminthes</taxon>
        <taxon>Trematoda</taxon>
        <taxon>Digenea</taxon>
        <taxon>Opisthorchiida</taxon>
        <taxon>Opisthorchiata</taxon>
        <taxon>Opisthorchiidae</taxon>
        <taxon>Clonorchis</taxon>
    </lineage>
</organism>
<sequence>MAQWLEREFTDREVCGSNPTSASRLPLSRLGQPGIIPALVLPPGSMAVRRRKGATAERTKAHFTLQSKRPQHCNTQVGGKKSDLHPSKNPQHGLIKNNIRRKTSYLA</sequence>
<reference evidence="2 3" key="1">
    <citation type="journal article" date="2018" name="Biotechnol. Adv.">
        <title>Improved genomic resources and new bioinformatic workflow for the carcinogenic parasite Clonorchis sinensis: Biotechnological implications.</title>
        <authorList>
            <person name="Wang D."/>
            <person name="Korhonen P.K."/>
            <person name="Gasser R.B."/>
            <person name="Young N.D."/>
        </authorList>
    </citation>
    <scope>NUCLEOTIDE SEQUENCE [LARGE SCALE GENOMIC DNA]</scope>
    <source>
        <strain evidence="2">Cs-k2</strain>
    </source>
</reference>
<comment type="caution">
    <text evidence="2">The sequence shown here is derived from an EMBL/GenBank/DDBJ whole genome shotgun (WGS) entry which is preliminary data.</text>
</comment>
<evidence type="ECO:0000256" key="1">
    <source>
        <dbReference type="SAM" id="MobiDB-lite"/>
    </source>
</evidence>
<keyword evidence="3" id="KW-1185">Reference proteome</keyword>
<feature type="compositionally biased region" description="Polar residues" evidence="1">
    <location>
        <begin position="64"/>
        <end position="77"/>
    </location>
</feature>
<dbReference type="EMBL" id="NIRI02000056">
    <property type="protein sequence ID" value="KAG5443693.1"/>
    <property type="molecule type" value="Genomic_DNA"/>
</dbReference>
<dbReference type="OrthoDB" id="734129at2759"/>
<gene>
    <name evidence="2" type="ORF">CSKR_104604</name>
</gene>
<feature type="region of interest" description="Disordered" evidence="1">
    <location>
        <begin position="61"/>
        <end position="107"/>
    </location>
</feature>
<evidence type="ECO:0000313" key="2">
    <source>
        <dbReference type="EMBL" id="KAG5443693.1"/>
    </source>
</evidence>
<name>A0A419PLW5_CLOSI</name>
<dbReference type="Proteomes" id="UP000286415">
    <property type="component" value="Unassembled WGS sequence"/>
</dbReference>
<dbReference type="AlphaFoldDB" id="A0A419PLW5"/>
<protein>
    <submittedName>
        <fullName evidence="2">Uncharacterized protein</fullName>
    </submittedName>
</protein>
<feature type="compositionally biased region" description="Basic residues" evidence="1">
    <location>
        <begin position="98"/>
        <end position="107"/>
    </location>
</feature>